<organism evidence="1 2">
    <name type="scientific">Dehalogenimonas etheniformans</name>
    <dbReference type="NCBI Taxonomy" id="1536648"/>
    <lineage>
        <taxon>Bacteria</taxon>
        <taxon>Bacillati</taxon>
        <taxon>Chloroflexota</taxon>
        <taxon>Dehalococcoidia</taxon>
        <taxon>Dehalococcoidales</taxon>
        <taxon>Dehalococcoidaceae</taxon>
        <taxon>Dehalogenimonas</taxon>
    </lineage>
</organism>
<dbReference type="AlphaFoldDB" id="A0A2P5P8S0"/>
<protein>
    <submittedName>
        <fullName evidence="1">MarR family transcriptional regulator</fullName>
    </submittedName>
</protein>
<dbReference type="RefSeq" id="WP_102330175.1">
    <property type="nucleotide sequence ID" value="NZ_CP058566.2"/>
</dbReference>
<evidence type="ECO:0000313" key="2">
    <source>
        <dbReference type="Proteomes" id="UP000235653"/>
    </source>
</evidence>
<dbReference type="Gene3D" id="1.10.10.10">
    <property type="entry name" value="Winged helix-like DNA-binding domain superfamily/Winged helix DNA-binding domain"/>
    <property type="match status" value="1"/>
</dbReference>
<dbReference type="Proteomes" id="UP000235653">
    <property type="component" value="Unassembled WGS sequence"/>
</dbReference>
<gene>
    <name evidence="1" type="ORF">JP09_002100</name>
</gene>
<evidence type="ECO:0000313" key="1">
    <source>
        <dbReference type="EMBL" id="PPD58691.1"/>
    </source>
</evidence>
<comment type="caution">
    <text evidence="1">The sequence shown here is derived from an EMBL/GenBank/DDBJ whole genome shotgun (WGS) entry which is preliminary data.</text>
</comment>
<dbReference type="PROSITE" id="PS50995">
    <property type="entry name" value="HTH_MARR_2"/>
    <property type="match status" value="1"/>
</dbReference>
<dbReference type="InterPro" id="IPR000835">
    <property type="entry name" value="HTH_MarR-typ"/>
</dbReference>
<dbReference type="OrthoDB" id="6400170at2"/>
<proteinExistence type="predicted"/>
<dbReference type="SUPFAM" id="SSF46785">
    <property type="entry name" value="Winged helix' DNA-binding domain"/>
    <property type="match status" value="1"/>
</dbReference>
<reference evidence="1 2" key="1">
    <citation type="journal article" date="2017" name="ISME J.">
        <title>Grape pomace compost harbors organohalide-respiring Dehalogenimonas species with novel reductive dehalogenase genes.</title>
        <authorList>
            <person name="Yang Y."/>
            <person name="Higgins S.A."/>
            <person name="Yan J."/>
            <person name="Simsir B."/>
            <person name="Chourey K."/>
            <person name="Iyer R."/>
            <person name="Hettich R.L."/>
            <person name="Baldwin B."/>
            <person name="Ogles D.M."/>
            <person name="Loffler F.E."/>
        </authorList>
    </citation>
    <scope>NUCLEOTIDE SEQUENCE [LARGE SCALE GENOMIC DNA]</scope>
    <source>
        <strain evidence="1 2">GP</strain>
    </source>
</reference>
<accession>A0A2P5P8S0</accession>
<dbReference type="GO" id="GO:0003700">
    <property type="term" value="F:DNA-binding transcription factor activity"/>
    <property type="evidence" value="ECO:0007669"/>
    <property type="project" value="InterPro"/>
</dbReference>
<keyword evidence="2" id="KW-1185">Reference proteome</keyword>
<dbReference type="InterPro" id="IPR036390">
    <property type="entry name" value="WH_DNA-bd_sf"/>
</dbReference>
<dbReference type="EMBL" id="JQAN02000006">
    <property type="protein sequence ID" value="PPD58691.1"/>
    <property type="molecule type" value="Genomic_DNA"/>
</dbReference>
<name>A0A2P5P8S0_9CHLR</name>
<dbReference type="InterPro" id="IPR036388">
    <property type="entry name" value="WH-like_DNA-bd_sf"/>
</dbReference>
<dbReference type="SMART" id="SM00347">
    <property type="entry name" value="HTH_MARR"/>
    <property type="match status" value="1"/>
</dbReference>
<sequence length="186" mass="21263">MSKSKSFKNGVGLTLFALLYNGEHLYQKKFRQELLRLGLTIERYIILEGVYSLGDQASLSNIVRNSILESHTISALVSRMEQDALLVKRFFEKPRNMVMIELTEKGKKLTVLARQQTSVLEEIWKPFLSEDEVKLLIELLSRLENANIPVVFGRDRVQKALLPVLDRNLKSIKGYQLVLKTSRAGS</sequence>